<name>A0A427Y6W9_9TREE</name>
<evidence type="ECO:0000313" key="3">
    <source>
        <dbReference type="Proteomes" id="UP000279236"/>
    </source>
</evidence>
<evidence type="ECO:0000313" key="2">
    <source>
        <dbReference type="EMBL" id="RSH86837.1"/>
    </source>
</evidence>
<dbReference type="EMBL" id="RSCE01000002">
    <property type="protein sequence ID" value="RSH86837.1"/>
    <property type="molecule type" value="Genomic_DNA"/>
</dbReference>
<dbReference type="RefSeq" id="XP_028479622.1">
    <property type="nucleotide sequence ID" value="XM_028620650.1"/>
</dbReference>
<gene>
    <name evidence="2" type="ORF">EHS24_005112</name>
</gene>
<feature type="compositionally biased region" description="Polar residues" evidence="1">
    <location>
        <begin position="701"/>
        <end position="714"/>
    </location>
</feature>
<proteinExistence type="predicted"/>
<comment type="caution">
    <text evidence="2">The sequence shown here is derived from an EMBL/GenBank/DDBJ whole genome shotgun (WGS) entry which is preliminary data.</text>
</comment>
<dbReference type="GeneID" id="39589655"/>
<feature type="compositionally biased region" description="Basic and acidic residues" evidence="1">
    <location>
        <begin position="628"/>
        <end position="638"/>
    </location>
</feature>
<accession>A0A427Y6W9</accession>
<feature type="region of interest" description="Disordered" evidence="1">
    <location>
        <begin position="700"/>
        <end position="720"/>
    </location>
</feature>
<dbReference type="AlphaFoldDB" id="A0A427Y6W9"/>
<evidence type="ECO:0000256" key="1">
    <source>
        <dbReference type="SAM" id="MobiDB-lite"/>
    </source>
</evidence>
<feature type="compositionally biased region" description="Basic and acidic residues" evidence="1">
    <location>
        <begin position="673"/>
        <end position="683"/>
    </location>
</feature>
<feature type="region of interest" description="Disordered" evidence="1">
    <location>
        <begin position="593"/>
        <end position="687"/>
    </location>
</feature>
<protein>
    <submittedName>
        <fullName evidence="2">Uncharacterized protein</fullName>
    </submittedName>
</protein>
<keyword evidence="3" id="KW-1185">Reference proteome</keyword>
<reference evidence="2 3" key="1">
    <citation type="submission" date="2018-11" db="EMBL/GenBank/DDBJ databases">
        <title>Genome sequence of Apiotrichum porosum DSM 27194.</title>
        <authorList>
            <person name="Aliyu H."/>
            <person name="Gorte O."/>
            <person name="Ochsenreither K."/>
        </authorList>
    </citation>
    <scope>NUCLEOTIDE SEQUENCE [LARGE SCALE GENOMIC DNA]</scope>
    <source>
        <strain evidence="2 3">DSM 27194</strain>
    </source>
</reference>
<organism evidence="2 3">
    <name type="scientific">Apiotrichum porosum</name>
    <dbReference type="NCBI Taxonomy" id="105984"/>
    <lineage>
        <taxon>Eukaryota</taxon>
        <taxon>Fungi</taxon>
        <taxon>Dikarya</taxon>
        <taxon>Basidiomycota</taxon>
        <taxon>Agaricomycotina</taxon>
        <taxon>Tremellomycetes</taxon>
        <taxon>Trichosporonales</taxon>
        <taxon>Trichosporonaceae</taxon>
        <taxon>Apiotrichum</taxon>
    </lineage>
</organism>
<feature type="compositionally biased region" description="Polar residues" evidence="1">
    <location>
        <begin position="649"/>
        <end position="672"/>
    </location>
</feature>
<sequence length="807" mass="88452">MASSSPGSSPGPDKNPMYASLRQHSPPPPILAKSAADETPVMTRPPPSTANKLSTVGPANSVCLDHRFFPHLMDNILLHREAWLPMRATSKHYRDMVDLMPHGHLVFAVEIEYLAYSAEDSAEDCTQCRYCGGTRFPWSFDYSIDDDSSDDEEEPCVCRETTYGLDRIVHFDISTPHHKLPGIHPRPYDASSSELVNGTTAAAVKALVKKAHILDLPLGLAEADLDWLQSEAENIEIVRKVDPEREQEFLEELKSHNLPKREWNGALTRVIRQPFLFRMALLAPPRDFTRLRVGQETDLSKISLATPNSKAFTDVPMQMALVQLVLSRKHGAMAAATAPRRGIGTHIPDLATVLRAIVAGESGSVRGLLSFVGELKVTRLENRSGKHVVIVSRKDDPELAADGDDGWDEATHYSLSSSASADESRIAQVDGRTKWSAGMSKTVVYLQSAYEFCGTVLATFHLGSRYSRLLLLSDGDVAVECNEAFLTTRPGRTLSMVEFLQDEQSLSHLAWDLCASTSSELPILNWDEGARHKLLDIVKLSIDIIVVHMKRNPSQPFCRLPSLATLGLNENNIPHTLKRRALKVTLGDQDKAAVLESSRPLRTRKRKSEPSLPLAAKSDQPPPEDDSEGGHEKKRSLGRDPNTGGRQGDATSSVWPGVTRSQASPAATSSRSRVQDEREEHETSILNSKVGVWLHGIEDPATSSVDSSPNTSLRTPEDAEGDTTALFDNELSQVRCAQHMCQQDANRVANHVASDSDFGTDEDIASPTAQELLQAIGEKGIIVTLVDSATMDSMLAVISSTVSQWQG</sequence>
<feature type="compositionally biased region" description="Low complexity" evidence="1">
    <location>
        <begin position="1"/>
        <end position="12"/>
    </location>
</feature>
<feature type="region of interest" description="Disordered" evidence="1">
    <location>
        <begin position="1"/>
        <end position="55"/>
    </location>
</feature>
<dbReference type="Proteomes" id="UP000279236">
    <property type="component" value="Unassembled WGS sequence"/>
</dbReference>